<gene>
    <name evidence="2" type="ORF">SAMN05216287_2684</name>
</gene>
<proteinExistence type="predicted"/>
<keyword evidence="1" id="KW-0812">Transmembrane</keyword>
<keyword evidence="3" id="KW-1185">Reference proteome</keyword>
<dbReference type="Proteomes" id="UP000243778">
    <property type="component" value="Unassembled WGS sequence"/>
</dbReference>
<organism evidence="2 3">
    <name type="scientific">Pseudomonas kuykendallii</name>
    <dbReference type="NCBI Taxonomy" id="1007099"/>
    <lineage>
        <taxon>Bacteria</taxon>
        <taxon>Pseudomonadati</taxon>
        <taxon>Pseudomonadota</taxon>
        <taxon>Gammaproteobacteria</taxon>
        <taxon>Pseudomonadales</taxon>
        <taxon>Pseudomonadaceae</taxon>
        <taxon>Pseudomonas</taxon>
    </lineage>
</organism>
<sequence length="208" mass="23376">MAVCQDWVRVDDVQAGGVTLHMESNELISDLIKIGIPSVVALAGTISSLLLALWGNKQSTLIAKLQHHHNQEIERNNRTGELAKICAADLSKLHNHFISFCTVFFAKIDTIVCNDPWPETEQELINYRYQEALLSLSNHAAIKSYITLLGNKELTRTHQIYLNFVSEIISAYSESGDMDANIFEKLVDQSNHAHAQLTKQISDIYLLK</sequence>
<name>A0A1H3AEN8_9PSED</name>
<evidence type="ECO:0000313" key="2">
    <source>
        <dbReference type="EMBL" id="SDX28177.1"/>
    </source>
</evidence>
<keyword evidence="1" id="KW-0472">Membrane</keyword>
<dbReference type="EMBL" id="FNNU01000003">
    <property type="protein sequence ID" value="SDX28177.1"/>
    <property type="molecule type" value="Genomic_DNA"/>
</dbReference>
<keyword evidence="1" id="KW-1133">Transmembrane helix</keyword>
<reference evidence="3" key="1">
    <citation type="submission" date="2016-10" db="EMBL/GenBank/DDBJ databases">
        <authorList>
            <person name="Varghese N."/>
            <person name="Submissions S."/>
        </authorList>
    </citation>
    <scope>NUCLEOTIDE SEQUENCE [LARGE SCALE GENOMIC DNA]</scope>
    <source>
        <strain evidence="3">NRRL B-59562</strain>
    </source>
</reference>
<protein>
    <submittedName>
        <fullName evidence="2">Uncharacterized protein</fullName>
    </submittedName>
</protein>
<evidence type="ECO:0000256" key="1">
    <source>
        <dbReference type="SAM" id="Phobius"/>
    </source>
</evidence>
<evidence type="ECO:0000313" key="3">
    <source>
        <dbReference type="Proteomes" id="UP000243778"/>
    </source>
</evidence>
<feature type="transmembrane region" description="Helical" evidence="1">
    <location>
        <begin position="34"/>
        <end position="54"/>
    </location>
</feature>
<dbReference type="AlphaFoldDB" id="A0A1H3AEN8"/>
<dbReference type="STRING" id="1007099.SAMN05216287_2684"/>
<accession>A0A1H3AEN8</accession>